<accession>A0ACB8TVZ6</accession>
<evidence type="ECO:0000313" key="2">
    <source>
        <dbReference type="Proteomes" id="UP001055072"/>
    </source>
</evidence>
<organism evidence="1 2">
    <name type="scientific">Irpex rosettiformis</name>
    <dbReference type="NCBI Taxonomy" id="378272"/>
    <lineage>
        <taxon>Eukaryota</taxon>
        <taxon>Fungi</taxon>
        <taxon>Dikarya</taxon>
        <taxon>Basidiomycota</taxon>
        <taxon>Agaricomycotina</taxon>
        <taxon>Agaricomycetes</taxon>
        <taxon>Polyporales</taxon>
        <taxon>Irpicaceae</taxon>
        <taxon>Irpex</taxon>
    </lineage>
</organism>
<protein>
    <submittedName>
        <fullName evidence="1">Uncharacterized protein</fullName>
    </submittedName>
</protein>
<proteinExistence type="predicted"/>
<gene>
    <name evidence="1" type="ORF">BDY19DRAFT_370023</name>
</gene>
<name>A0ACB8TVZ6_9APHY</name>
<reference evidence="1" key="1">
    <citation type="journal article" date="2021" name="Environ. Microbiol.">
        <title>Gene family expansions and transcriptome signatures uncover fungal adaptations to wood decay.</title>
        <authorList>
            <person name="Hage H."/>
            <person name="Miyauchi S."/>
            <person name="Viragh M."/>
            <person name="Drula E."/>
            <person name="Min B."/>
            <person name="Chaduli D."/>
            <person name="Navarro D."/>
            <person name="Favel A."/>
            <person name="Norest M."/>
            <person name="Lesage-Meessen L."/>
            <person name="Balint B."/>
            <person name="Merenyi Z."/>
            <person name="de Eugenio L."/>
            <person name="Morin E."/>
            <person name="Martinez A.T."/>
            <person name="Baldrian P."/>
            <person name="Stursova M."/>
            <person name="Martinez M.J."/>
            <person name="Novotny C."/>
            <person name="Magnuson J.K."/>
            <person name="Spatafora J.W."/>
            <person name="Maurice S."/>
            <person name="Pangilinan J."/>
            <person name="Andreopoulos W."/>
            <person name="LaButti K."/>
            <person name="Hundley H."/>
            <person name="Na H."/>
            <person name="Kuo A."/>
            <person name="Barry K."/>
            <person name="Lipzen A."/>
            <person name="Henrissat B."/>
            <person name="Riley R."/>
            <person name="Ahrendt S."/>
            <person name="Nagy L.G."/>
            <person name="Grigoriev I.V."/>
            <person name="Martin F."/>
            <person name="Rosso M.N."/>
        </authorList>
    </citation>
    <scope>NUCLEOTIDE SEQUENCE</scope>
    <source>
        <strain evidence="1">CBS 384.51</strain>
    </source>
</reference>
<keyword evidence="2" id="KW-1185">Reference proteome</keyword>
<dbReference type="EMBL" id="MU274925">
    <property type="protein sequence ID" value="KAI0086248.1"/>
    <property type="molecule type" value="Genomic_DNA"/>
</dbReference>
<evidence type="ECO:0000313" key="1">
    <source>
        <dbReference type="EMBL" id="KAI0086248.1"/>
    </source>
</evidence>
<comment type="caution">
    <text evidence="1">The sequence shown here is derived from an EMBL/GenBank/DDBJ whole genome shotgun (WGS) entry which is preliminary data.</text>
</comment>
<sequence>MQNPEQPKRSSGIQVAGPEAKTSQPLTSPGGAEDSHPTLPTQTPLKCTSRASSSRSRRSRSHADIRVDANSSHPDPASSESTSPSHPRQHTLRHFSSTLHILKSLAVVPHLSHTRSRASKSHEGRHGHGKNDDASSVSSISVRVSVVLVGAKSNRKHGISKYGGIQVHEHFSKSTIYLSVLWILCRLCMPSV</sequence>
<dbReference type="Proteomes" id="UP001055072">
    <property type="component" value="Unassembled WGS sequence"/>
</dbReference>